<reference evidence="2" key="1">
    <citation type="submission" date="2020-08" db="EMBL/GenBank/DDBJ databases">
        <title>Multicomponent nature underlies the extraordinary mechanical properties of spider dragline silk.</title>
        <authorList>
            <person name="Kono N."/>
            <person name="Nakamura H."/>
            <person name="Mori M."/>
            <person name="Yoshida Y."/>
            <person name="Ohtoshi R."/>
            <person name="Malay A.D."/>
            <person name="Moran D.A.P."/>
            <person name="Tomita M."/>
            <person name="Numata K."/>
            <person name="Arakawa K."/>
        </authorList>
    </citation>
    <scope>NUCLEOTIDE SEQUENCE</scope>
</reference>
<gene>
    <name evidence="2" type="ORF">NPIL_314891</name>
</gene>
<evidence type="ECO:0000313" key="2">
    <source>
        <dbReference type="EMBL" id="GFS50230.1"/>
    </source>
</evidence>
<proteinExistence type="predicted"/>
<dbReference type="EMBL" id="BMAW01045469">
    <property type="protein sequence ID" value="GFS50230.1"/>
    <property type="molecule type" value="Genomic_DNA"/>
</dbReference>
<name>A0A8X6ME68_NEPPI</name>
<dbReference type="Proteomes" id="UP000887013">
    <property type="component" value="Unassembled WGS sequence"/>
</dbReference>
<sequence length="111" mass="13649">MEDPTVFGIIGEDPNPNLEITYLINLIQNSKHYKEENTKALLETILAVTLEEEKQKIEEEERQKEQDQRQKQREGRLSEEERYREQEEKHNQKEEKQMKERWEEQEKWNFS</sequence>
<comment type="caution">
    <text evidence="2">The sequence shown here is derived from an EMBL/GenBank/DDBJ whole genome shotgun (WGS) entry which is preliminary data.</text>
</comment>
<keyword evidence="3" id="KW-1185">Reference proteome</keyword>
<organism evidence="2 3">
    <name type="scientific">Nephila pilipes</name>
    <name type="common">Giant wood spider</name>
    <name type="synonym">Nephila maculata</name>
    <dbReference type="NCBI Taxonomy" id="299642"/>
    <lineage>
        <taxon>Eukaryota</taxon>
        <taxon>Metazoa</taxon>
        <taxon>Ecdysozoa</taxon>
        <taxon>Arthropoda</taxon>
        <taxon>Chelicerata</taxon>
        <taxon>Arachnida</taxon>
        <taxon>Araneae</taxon>
        <taxon>Araneomorphae</taxon>
        <taxon>Entelegynae</taxon>
        <taxon>Araneoidea</taxon>
        <taxon>Nephilidae</taxon>
        <taxon>Nephila</taxon>
    </lineage>
</organism>
<protein>
    <submittedName>
        <fullName evidence="2">Uncharacterized protein</fullName>
    </submittedName>
</protein>
<dbReference type="AlphaFoldDB" id="A0A8X6ME68"/>
<evidence type="ECO:0000256" key="1">
    <source>
        <dbReference type="SAM" id="MobiDB-lite"/>
    </source>
</evidence>
<evidence type="ECO:0000313" key="3">
    <source>
        <dbReference type="Proteomes" id="UP000887013"/>
    </source>
</evidence>
<feature type="region of interest" description="Disordered" evidence="1">
    <location>
        <begin position="54"/>
        <end position="111"/>
    </location>
</feature>
<accession>A0A8X6ME68</accession>